<comment type="caution">
    <text evidence="2">The sequence shown here is derived from an EMBL/GenBank/DDBJ whole genome shotgun (WGS) entry which is preliminary data.</text>
</comment>
<evidence type="ECO:0000256" key="1">
    <source>
        <dbReference type="SAM" id="MobiDB-lite"/>
    </source>
</evidence>
<evidence type="ECO:0000313" key="2">
    <source>
        <dbReference type="EMBL" id="KAF7548846.1"/>
    </source>
</evidence>
<proteinExistence type="predicted"/>
<sequence>MPVSQVNGELCVNGACTKIDIGSDPFNCSGQACDPGNWCLDGTCLPFILGSTTAPCETDDQCALGASCDNGVCRPFYIGTDSYNCGSSGVECSVGDLCVSDRCQPLNISTSSATCGQYESHPGTLCCGGNHFPIHISTDSSNCGDNGQVCAGAEVCVSGICVPGLEYTGEVSTVACARPDIKFAGPANDKAVNGNEDRPVNSNDEYPANSNDDRPANNNDDRPANSNEDGPANSDDRPAESSNASNYTQPPKGGDGIWRPGHSCPSGKVGACGLCLDVFGNGDAENCGKSGKACPGNQLCCRS</sequence>
<dbReference type="OrthoDB" id="4405280at2759"/>
<evidence type="ECO:0000313" key="3">
    <source>
        <dbReference type="Proteomes" id="UP000722485"/>
    </source>
</evidence>
<feature type="region of interest" description="Disordered" evidence="1">
    <location>
        <begin position="187"/>
        <end position="259"/>
    </location>
</feature>
<dbReference type="Proteomes" id="UP000722485">
    <property type="component" value="Unassembled WGS sequence"/>
</dbReference>
<organism evidence="2 3">
    <name type="scientific">Cylindrodendrum hubeiense</name>
    <dbReference type="NCBI Taxonomy" id="595255"/>
    <lineage>
        <taxon>Eukaryota</taxon>
        <taxon>Fungi</taxon>
        <taxon>Dikarya</taxon>
        <taxon>Ascomycota</taxon>
        <taxon>Pezizomycotina</taxon>
        <taxon>Sordariomycetes</taxon>
        <taxon>Hypocreomycetidae</taxon>
        <taxon>Hypocreales</taxon>
        <taxon>Nectriaceae</taxon>
        <taxon>Cylindrodendrum</taxon>
    </lineage>
</organism>
<accession>A0A9P5HCJ2</accession>
<feature type="compositionally biased region" description="Polar residues" evidence="1">
    <location>
        <begin position="240"/>
        <end position="249"/>
    </location>
</feature>
<dbReference type="AlphaFoldDB" id="A0A9P5HCJ2"/>
<keyword evidence="3" id="KW-1185">Reference proteome</keyword>
<reference evidence="2" key="1">
    <citation type="submission" date="2020-03" db="EMBL/GenBank/DDBJ databases">
        <title>Draft Genome Sequence of Cylindrodendrum hubeiense.</title>
        <authorList>
            <person name="Buettner E."/>
            <person name="Kellner H."/>
        </authorList>
    </citation>
    <scope>NUCLEOTIDE SEQUENCE</scope>
    <source>
        <strain evidence="2">IHI 201604</strain>
    </source>
</reference>
<name>A0A9P5HCJ2_9HYPO</name>
<gene>
    <name evidence="2" type="ORF">G7Z17_g6778</name>
</gene>
<protein>
    <submittedName>
        <fullName evidence="2">Uncharacterized protein</fullName>
    </submittedName>
</protein>
<dbReference type="EMBL" id="JAANBB010000137">
    <property type="protein sequence ID" value="KAF7548846.1"/>
    <property type="molecule type" value="Genomic_DNA"/>
</dbReference>
<feature type="compositionally biased region" description="Basic and acidic residues" evidence="1">
    <location>
        <begin position="211"/>
        <end position="223"/>
    </location>
</feature>